<feature type="region of interest" description="Disordered" evidence="3">
    <location>
        <begin position="34"/>
        <end position="68"/>
    </location>
</feature>
<evidence type="ECO:0000313" key="5">
    <source>
        <dbReference type="Proteomes" id="UP001153709"/>
    </source>
</evidence>
<dbReference type="GO" id="GO:0000166">
    <property type="term" value="F:nucleotide binding"/>
    <property type="evidence" value="ECO:0007669"/>
    <property type="project" value="UniProtKB-KW"/>
</dbReference>
<dbReference type="EMBL" id="OU898278">
    <property type="protein sequence ID" value="CAG9831754.1"/>
    <property type="molecule type" value="Genomic_DNA"/>
</dbReference>
<keyword evidence="2" id="KW-0456">Lyase</keyword>
<sequence>MKYDSLKSTPSQDMPLFKKHDIDPSSINVQINKVSSTSPEKPMNSTMQYGRQESLASELRDAPRELDEDPSSVSVKKFILKFIYFYSRVHITRATLNQLGDKFQVENGEGASRENYLSDHKIETFLIVPPKQL</sequence>
<dbReference type="GO" id="GO:0004016">
    <property type="term" value="F:adenylate cyclase activity"/>
    <property type="evidence" value="ECO:0007669"/>
    <property type="project" value="TreeGrafter"/>
</dbReference>
<name>A0A9N9X8M3_DIABA</name>
<feature type="region of interest" description="Disordered" evidence="3">
    <location>
        <begin position="1"/>
        <end position="20"/>
    </location>
</feature>
<dbReference type="GO" id="GO:0007193">
    <property type="term" value="P:adenylate cyclase-inhibiting G protein-coupled receptor signaling pathway"/>
    <property type="evidence" value="ECO:0007669"/>
    <property type="project" value="TreeGrafter"/>
</dbReference>
<protein>
    <submittedName>
        <fullName evidence="4">Uncharacterized protein</fullName>
    </submittedName>
</protein>
<dbReference type="AlphaFoldDB" id="A0A9N9X8M3"/>
<dbReference type="PANTHER" id="PTHR45627">
    <property type="entry name" value="ADENYLATE CYCLASE TYPE 1"/>
    <property type="match status" value="1"/>
</dbReference>
<keyword evidence="5" id="KW-1185">Reference proteome</keyword>
<dbReference type="OrthoDB" id="2107370at2759"/>
<feature type="compositionally biased region" description="Polar residues" evidence="3">
    <location>
        <begin position="1"/>
        <end position="12"/>
    </location>
</feature>
<dbReference type="GO" id="GO:0005886">
    <property type="term" value="C:plasma membrane"/>
    <property type="evidence" value="ECO:0007669"/>
    <property type="project" value="TreeGrafter"/>
</dbReference>
<organism evidence="4 5">
    <name type="scientific">Diabrotica balteata</name>
    <name type="common">Banded cucumber beetle</name>
    <dbReference type="NCBI Taxonomy" id="107213"/>
    <lineage>
        <taxon>Eukaryota</taxon>
        <taxon>Metazoa</taxon>
        <taxon>Ecdysozoa</taxon>
        <taxon>Arthropoda</taxon>
        <taxon>Hexapoda</taxon>
        <taxon>Insecta</taxon>
        <taxon>Pterygota</taxon>
        <taxon>Neoptera</taxon>
        <taxon>Endopterygota</taxon>
        <taxon>Coleoptera</taxon>
        <taxon>Polyphaga</taxon>
        <taxon>Cucujiformia</taxon>
        <taxon>Chrysomeloidea</taxon>
        <taxon>Chrysomelidae</taxon>
        <taxon>Galerucinae</taxon>
        <taxon>Diabroticina</taxon>
        <taxon>Diabroticites</taxon>
        <taxon>Diabrotica</taxon>
    </lineage>
</organism>
<evidence type="ECO:0000256" key="1">
    <source>
        <dbReference type="ARBA" id="ARBA00022741"/>
    </source>
</evidence>
<dbReference type="GO" id="GO:0007189">
    <property type="term" value="P:adenylate cyclase-activating G protein-coupled receptor signaling pathway"/>
    <property type="evidence" value="ECO:0007669"/>
    <property type="project" value="TreeGrafter"/>
</dbReference>
<gene>
    <name evidence="4" type="ORF">DIABBA_LOCUS5319</name>
</gene>
<evidence type="ECO:0000313" key="4">
    <source>
        <dbReference type="EMBL" id="CAG9831754.1"/>
    </source>
</evidence>
<dbReference type="PANTHER" id="PTHR45627:SF12">
    <property type="entry name" value="ADENYLATE CYCLASE TYPE 2"/>
    <property type="match status" value="1"/>
</dbReference>
<reference evidence="4" key="1">
    <citation type="submission" date="2022-01" db="EMBL/GenBank/DDBJ databases">
        <authorList>
            <person name="King R."/>
        </authorList>
    </citation>
    <scope>NUCLEOTIDE SEQUENCE</scope>
</reference>
<dbReference type="Proteomes" id="UP001153709">
    <property type="component" value="Chromosome 3"/>
</dbReference>
<evidence type="ECO:0000256" key="2">
    <source>
        <dbReference type="ARBA" id="ARBA00023239"/>
    </source>
</evidence>
<keyword evidence="1" id="KW-0547">Nucleotide-binding</keyword>
<evidence type="ECO:0000256" key="3">
    <source>
        <dbReference type="SAM" id="MobiDB-lite"/>
    </source>
</evidence>
<dbReference type="GO" id="GO:0006171">
    <property type="term" value="P:cAMP biosynthetic process"/>
    <property type="evidence" value="ECO:0007669"/>
    <property type="project" value="TreeGrafter"/>
</dbReference>
<feature type="compositionally biased region" description="Polar residues" evidence="3">
    <location>
        <begin position="34"/>
        <end position="55"/>
    </location>
</feature>
<accession>A0A9N9X8M3</accession>
<proteinExistence type="predicted"/>